<sequence>MLEPMKRTRLYEGIVKQLKDLITQGVLKPGDKLPTERELAETLNVSRTAVREALRALEIMGFIYGRPGEGTFVREITIDSIIEPFASIILKERSHILDLLHVRSLLEVETARLAALHATEEDLKAIEEGITIMEEEIQSGNIGLRGDDTFHLAIATASQNQVLLKIMNLIGDMLSSSREATLKIPNQPLKTVRDHREIFEAIKAGDENLAAHYMREHLEKAKQNILMVENITPENKAEV</sequence>
<dbReference type="Pfam" id="PF07729">
    <property type="entry name" value="FCD"/>
    <property type="match status" value="1"/>
</dbReference>
<feature type="domain" description="HTH gntR-type" evidence="4">
    <location>
        <begin position="8"/>
        <end position="76"/>
    </location>
</feature>
<dbReference type="InterPro" id="IPR008920">
    <property type="entry name" value="TF_FadR/GntR_C"/>
</dbReference>
<dbReference type="InterPro" id="IPR036388">
    <property type="entry name" value="WH-like_DNA-bd_sf"/>
</dbReference>
<proteinExistence type="predicted"/>
<name>A0A7G6E4E1_THEFR</name>
<protein>
    <submittedName>
        <fullName evidence="5">FCD domain-containing protein</fullName>
    </submittedName>
</protein>
<dbReference type="Pfam" id="PF00392">
    <property type="entry name" value="GntR"/>
    <property type="match status" value="1"/>
</dbReference>
<dbReference type="SUPFAM" id="SSF46785">
    <property type="entry name" value="Winged helix' DNA-binding domain"/>
    <property type="match status" value="1"/>
</dbReference>
<dbReference type="PANTHER" id="PTHR43537">
    <property type="entry name" value="TRANSCRIPTIONAL REGULATOR, GNTR FAMILY"/>
    <property type="match status" value="1"/>
</dbReference>
<dbReference type="InterPro" id="IPR000524">
    <property type="entry name" value="Tscrpt_reg_HTH_GntR"/>
</dbReference>
<dbReference type="GO" id="GO:0003700">
    <property type="term" value="F:DNA-binding transcription factor activity"/>
    <property type="evidence" value="ECO:0007669"/>
    <property type="project" value="InterPro"/>
</dbReference>
<keyword evidence="6" id="KW-1185">Reference proteome</keyword>
<dbReference type="SMART" id="SM00345">
    <property type="entry name" value="HTH_GNTR"/>
    <property type="match status" value="1"/>
</dbReference>
<dbReference type="EMBL" id="CP045798">
    <property type="protein sequence ID" value="QNB46945.1"/>
    <property type="molecule type" value="Genomic_DNA"/>
</dbReference>
<dbReference type="InterPro" id="IPR036390">
    <property type="entry name" value="WH_DNA-bd_sf"/>
</dbReference>
<evidence type="ECO:0000256" key="1">
    <source>
        <dbReference type="ARBA" id="ARBA00023015"/>
    </source>
</evidence>
<evidence type="ECO:0000313" key="5">
    <source>
        <dbReference type="EMBL" id="QNB46945.1"/>
    </source>
</evidence>
<dbReference type="Gene3D" id="1.20.120.530">
    <property type="entry name" value="GntR ligand-binding domain-like"/>
    <property type="match status" value="1"/>
</dbReference>
<dbReference type="KEGG" id="tfr:BR63_11860"/>
<dbReference type="InterPro" id="IPR011711">
    <property type="entry name" value="GntR_C"/>
</dbReference>
<accession>A0A7G6E4E1</accession>
<evidence type="ECO:0000259" key="4">
    <source>
        <dbReference type="PROSITE" id="PS50949"/>
    </source>
</evidence>
<dbReference type="GO" id="GO:0003677">
    <property type="term" value="F:DNA binding"/>
    <property type="evidence" value="ECO:0007669"/>
    <property type="project" value="UniProtKB-KW"/>
</dbReference>
<dbReference type="AlphaFoldDB" id="A0A7G6E4E1"/>
<dbReference type="RefSeq" id="WP_034420384.1">
    <property type="nucleotide sequence ID" value="NZ_CP045798.1"/>
</dbReference>
<organism evidence="5 6">
    <name type="scientific">Thermanaerosceptrum fracticalcis</name>
    <dbReference type="NCBI Taxonomy" id="1712410"/>
    <lineage>
        <taxon>Bacteria</taxon>
        <taxon>Bacillati</taxon>
        <taxon>Bacillota</taxon>
        <taxon>Clostridia</taxon>
        <taxon>Eubacteriales</taxon>
        <taxon>Peptococcaceae</taxon>
        <taxon>Thermanaerosceptrum</taxon>
    </lineage>
</organism>
<evidence type="ECO:0000313" key="6">
    <source>
        <dbReference type="Proteomes" id="UP000515847"/>
    </source>
</evidence>
<reference evidence="5 6" key="1">
    <citation type="journal article" date="2019" name="Front. Microbiol.">
        <title>Thermoanaerosceptrum fracticalcis gen. nov. sp. nov., a Novel Fumarate-Fermenting Microorganism From a Deep Fractured Carbonate Aquifer of the US Great Basin.</title>
        <authorList>
            <person name="Hamilton-Brehm S.D."/>
            <person name="Stewart L.E."/>
            <person name="Zavarin M."/>
            <person name="Caldwell M."/>
            <person name="Lawson P.A."/>
            <person name="Onstott T.C."/>
            <person name="Grzymski J."/>
            <person name="Neveux I."/>
            <person name="Lollar B.S."/>
            <person name="Russell C.E."/>
            <person name="Moser D.P."/>
        </authorList>
    </citation>
    <scope>NUCLEOTIDE SEQUENCE [LARGE SCALE GENOMIC DNA]</scope>
    <source>
        <strain evidence="5 6">DRI-13</strain>
    </source>
</reference>
<dbReference type="PROSITE" id="PS50949">
    <property type="entry name" value="HTH_GNTR"/>
    <property type="match status" value="1"/>
</dbReference>
<keyword evidence="1" id="KW-0805">Transcription regulation</keyword>
<dbReference type="SMART" id="SM00895">
    <property type="entry name" value="FCD"/>
    <property type="match status" value="1"/>
</dbReference>
<dbReference type="SUPFAM" id="SSF48008">
    <property type="entry name" value="GntR ligand-binding domain-like"/>
    <property type="match status" value="1"/>
</dbReference>
<evidence type="ECO:0000256" key="2">
    <source>
        <dbReference type="ARBA" id="ARBA00023125"/>
    </source>
</evidence>
<dbReference type="CDD" id="cd07377">
    <property type="entry name" value="WHTH_GntR"/>
    <property type="match status" value="1"/>
</dbReference>
<gene>
    <name evidence="5" type="ORF">BR63_11860</name>
</gene>
<evidence type="ECO:0000256" key="3">
    <source>
        <dbReference type="ARBA" id="ARBA00023163"/>
    </source>
</evidence>
<dbReference type="Proteomes" id="UP000515847">
    <property type="component" value="Chromosome"/>
</dbReference>
<dbReference type="PRINTS" id="PR00035">
    <property type="entry name" value="HTHGNTR"/>
</dbReference>
<keyword evidence="3" id="KW-0804">Transcription</keyword>
<dbReference type="OrthoDB" id="9799482at2"/>
<dbReference type="Gene3D" id="1.10.10.10">
    <property type="entry name" value="Winged helix-like DNA-binding domain superfamily/Winged helix DNA-binding domain"/>
    <property type="match status" value="1"/>
</dbReference>
<dbReference type="PANTHER" id="PTHR43537:SF5">
    <property type="entry name" value="UXU OPERON TRANSCRIPTIONAL REGULATOR"/>
    <property type="match status" value="1"/>
</dbReference>
<keyword evidence="2" id="KW-0238">DNA-binding</keyword>